<organism evidence="4">
    <name type="scientific">Phaeomonas parva</name>
    <dbReference type="NCBI Taxonomy" id="124430"/>
    <lineage>
        <taxon>Eukaryota</taxon>
        <taxon>Sar</taxon>
        <taxon>Stramenopiles</taxon>
        <taxon>Ochrophyta</taxon>
        <taxon>Pinguiophyceae</taxon>
        <taxon>Pinguiochrysidales</taxon>
        <taxon>Pinguiochrysidaceae</taxon>
        <taxon>Phaeomonas</taxon>
    </lineage>
</organism>
<evidence type="ECO:0000256" key="2">
    <source>
        <dbReference type="ARBA" id="ARBA00023315"/>
    </source>
</evidence>
<evidence type="ECO:0000259" key="3">
    <source>
        <dbReference type="PROSITE" id="PS51186"/>
    </source>
</evidence>
<dbReference type="EMBL" id="HBGJ01023879">
    <property type="protein sequence ID" value="CAD9256870.1"/>
    <property type="molecule type" value="Transcribed_RNA"/>
</dbReference>
<keyword evidence="1" id="KW-0808">Transferase</keyword>
<dbReference type="InterPro" id="IPR050680">
    <property type="entry name" value="YpeA/RimI_acetyltransf"/>
</dbReference>
<proteinExistence type="predicted"/>
<dbReference type="AlphaFoldDB" id="A0A7S1U4K1"/>
<dbReference type="Pfam" id="PF00583">
    <property type="entry name" value="Acetyltransf_1"/>
    <property type="match status" value="1"/>
</dbReference>
<protein>
    <recommendedName>
        <fullName evidence="3">N-acetyltransferase domain-containing protein</fullName>
    </recommendedName>
</protein>
<accession>A0A7S1U4K1</accession>
<sequence length="276" mass="30409">MRRAWRSFFAGLGLACLGGPAGALGLRFGWGPRRLGQAGATLDKTGLARGVGVLSEGEDFTIGVASKEDIPQLTELLVSNFCNELILLSSDLNRVERMLATLPVGLINNYFDLTARTEVTLGLQSRLTSELPDLSARSCTRSVMLVARDKETQTDVLGAAELRLVQPNGKLPGNFQPRSQPKDGGAEPYICNVSVRPEMRRRGIASALMNVGEGLFFEEHGYEKIYLHVEKANDRAVGLYSRRGYKELPGAYSRSWVDERLLGMPDLMYLCLNKER</sequence>
<dbReference type="InterPro" id="IPR000182">
    <property type="entry name" value="GNAT_dom"/>
</dbReference>
<evidence type="ECO:0000313" key="4">
    <source>
        <dbReference type="EMBL" id="CAD9256870.1"/>
    </source>
</evidence>
<dbReference type="CDD" id="cd04301">
    <property type="entry name" value="NAT_SF"/>
    <property type="match status" value="1"/>
</dbReference>
<dbReference type="SUPFAM" id="SSF55729">
    <property type="entry name" value="Acyl-CoA N-acyltransferases (Nat)"/>
    <property type="match status" value="1"/>
</dbReference>
<feature type="domain" description="N-acetyltransferase" evidence="3">
    <location>
        <begin position="108"/>
        <end position="263"/>
    </location>
</feature>
<name>A0A7S1U4K1_9STRA</name>
<keyword evidence="2" id="KW-0012">Acyltransferase</keyword>
<dbReference type="PANTHER" id="PTHR43420">
    <property type="entry name" value="ACETYLTRANSFERASE"/>
    <property type="match status" value="1"/>
</dbReference>
<dbReference type="InterPro" id="IPR016181">
    <property type="entry name" value="Acyl_CoA_acyltransferase"/>
</dbReference>
<dbReference type="PROSITE" id="PS51186">
    <property type="entry name" value="GNAT"/>
    <property type="match status" value="1"/>
</dbReference>
<dbReference type="GO" id="GO:0016747">
    <property type="term" value="F:acyltransferase activity, transferring groups other than amino-acyl groups"/>
    <property type="evidence" value="ECO:0007669"/>
    <property type="project" value="InterPro"/>
</dbReference>
<evidence type="ECO:0000256" key="1">
    <source>
        <dbReference type="ARBA" id="ARBA00022679"/>
    </source>
</evidence>
<dbReference type="Gene3D" id="3.40.630.30">
    <property type="match status" value="1"/>
</dbReference>
<reference evidence="4" key="1">
    <citation type="submission" date="2021-01" db="EMBL/GenBank/DDBJ databases">
        <authorList>
            <person name="Corre E."/>
            <person name="Pelletier E."/>
            <person name="Niang G."/>
            <person name="Scheremetjew M."/>
            <person name="Finn R."/>
            <person name="Kale V."/>
            <person name="Holt S."/>
            <person name="Cochrane G."/>
            <person name="Meng A."/>
            <person name="Brown T."/>
            <person name="Cohen L."/>
        </authorList>
    </citation>
    <scope>NUCLEOTIDE SEQUENCE</scope>
    <source>
        <strain evidence="4">CCMP2877</strain>
    </source>
</reference>
<gene>
    <name evidence="4" type="ORF">PPAR1163_LOCUS15241</name>
</gene>